<sequence>MARCFLVPALAMWMLETEAVHESATFESKRFSPGSISLIRSRGIYCFPCSKAFNKEFVGMLSTCCDERCLSLINILSF</sequence>
<accession>A0A1Y0B0V4</accession>
<evidence type="ECO:0000256" key="1">
    <source>
        <dbReference type="SAM" id="SignalP"/>
    </source>
</evidence>
<geneLocation type="mitochondrion" evidence="2"/>
<keyword evidence="2" id="KW-0496">Mitochondrion</keyword>
<evidence type="ECO:0008006" key="3">
    <source>
        <dbReference type="Google" id="ProtNLM"/>
    </source>
</evidence>
<feature type="signal peptide" evidence="1">
    <location>
        <begin position="1"/>
        <end position="19"/>
    </location>
</feature>
<reference evidence="2" key="1">
    <citation type="submission" date="2017-03" db="EMBL/GenBank/DDBJ databases">
        <title>The mitochondrial genome of the carnivorous plant Utricularia reniformis (Lentibulariaceae): structure, comparative analysis and evolutionary landmarks.</title>
        <authorList>
            <person name="Silva S.R."/>
            <person name="Alvarenga D.O."/>
            <person name="Michael T.P."/>
            <person name="Miranda V.F.O."/>
            <person name="Varani A.M."/>
        </authorList>
    </citation>
    <scope>NUCLEOTIDE SEQUENCE</scope>
</reference>
<proteinExistence type="predicted"/>
<name>A0A1Y0B0V4_9LAMI</name>
<organism evidence="2">
    <name type="scientific">Utricularia reniformis</name>
    <dbReference type="NCBI Taxonomy" id="192314"/>
    <lineage>
        <taxon>Eukaryota</taxon>
        <taxon>Viridiplantae</taxon>
        <taxon>Streptophyta</taxon>
        <taxon>Embryophyta</taxon>
        <taxon>Tracheophyta</taxon>
        <taxon>Spermatophyta</taxon>
        <taxon>Magnoliopsida</taxon>
        <taxon>eudicotyledons</taxon>
        <taxon>Gunneridae</taxon>
        <taxon>Pentapetalae</taxon>
        <taxon>asterids</taxon>
        <taxon>lamiids</taxon>
        <taxon>Lamiales</taxon>
        <taxon>Lentibulariaceae</taxon>
        <taxon>Utricularia</taxon>
    </lineage>
</organism>
<protein>
    <recommendedName>
        <fullName evidence="3">Secreted protein</fullName>
    </recommendedName>
</protein>
<gene>
    <name evidence="2" type="ORF">AEK19_MT0774</name>
</gene>
<keyword evidence="1" id="KW-0732">Signal</keyword>
<evidence type="ECO:0000313" key="2">
    <source>
        <dbReference type="EMBL" id="ART31017.1"/>
    </source>
</evidence>
<dbReference type="AlphaFoldDB" id="A0A1Y0B0V4"/>
<feature type="chain" id="PRO_5013005229" description="Secreted protein" evidence="1">
    <location>
        <begin position="20"/>
        <end position="78"/>
    </location>
</feature>
<dbReference type="EMBL" id="KY774314">
    <property type="protein sequence ID" value="ART31017.1"/>
    <property type="molecule type" value="Genomic_DNA"/>
</dbReference>